<dbReference type="EMBL" id="CP000828">
    <property type="protein sequence ID" value="ABW27363.1"/>
    <property type="molecule type" value="Genomic_DNA"/>
</dbReference>
<dbReference type="eggNOG" id="COG4665">
    <property type="taxonomic scope" value="Bacteria"/>
</dbReference>
<comment type="subcellular location">
    <subcellularLocation>
        <location evidence="1">Cell inner membrane</location>
        <topology evidence="1">Multi-pass membrane protein</topology>
    </subcellularLocation>
</comment>
<feature type="transmembrane region" description="Helical" evidence="9">
    <location>
        <begin position="96"/>
        <end position="119"/>
    </location>
</feature>
<evidence type="ECO:0000259" key="10">
    <source>
        <dbReference type="Pfam" id="PF04290"/>
    </source>
</evidence>
<evidence type="ECO:0000256" key="7">
    <source>
        <dbReference type="ARBA" id="ARBA00023136"/>
    </source>
</evidence>
<dbReference type="InterPro" id="IPR055348">
    <property type="entry name" value="DctQ"/>
</dbReference>
<gene>
    <name evidence="11" type="ordered locus">AM1_2353</name>
</gene>
<keyword evidence="4" id="KW-0997">Cell inner membrane</keyword>
<feature type="transmembrane region" description="Helical" evidence="9">
    <location>
        <begin position="58"/>
        <end position="75"/>
    </location>
</feature>
<keyword evidence="6 9" id="KW-1133">Transmembrane helix</keyword>
<feature type="domain" description="Tripartite ATP-independent periplasmic transporters DctQ component" evidence="10">
    <location>
        <begin position="29"/>
        <end position="163"/>
    </location>
</feature>
<evidence type="ECO:0000256" key="4">
    <source>
        <dbReference type="ARBA" id="ARBA00022519"/>
    </source>
</evidence>
<dbReference type="KEGG" id="amr:AM1_2353"/>
<name>B0C316_ACAM1</name>
<dbReference type="PANTHER" id="PTHR35011:SF4">
    <property type="entry name" value="SLL1102 PROTEIN"/>
    <property type="match status" value="1"/>
</dbReference>
<dbReference type="InterPro" id="IPR007387">
    <property type="entry name" value="TRAP_DctQ"/>
</dbReference>
<keyword evidence="2" id="KW-0813">Transport</keyword>
<comment type="similarity">
    <text evidence="8">Belongs to the TRAP transporter small permease family.</text>
</comment>
<evidence type="ECO:0000256" key="5">
    <source>
        <dbReference type="ARBA" id="ARBA00022692"/>
    </source>
</evidence>
<evidence type="ECO:0000256" key="8">
    <source>
        <dbReference type="ARBA" id="ARBA00038436"/>
    </source>
</evidence>
<dbReference type="Proteomes" id="UP000000268">
    <property type="component" value="Chromosome"/>
</dbReference>
<evidence type="ECO:0000256" key="6">
    <source>
        <dbReference type="ARBA" id="ARBA00022989"/>
    </source>
</evidence>
<dbReference type="Pfam" id="PF04290">
    <property type="entry name" value="DctQ"/>
    <property type="match status" value="1"/>
</dbReference>
<evidence type="ECO:0000256" key="2">
    <source>
        <dbReference type="ARBA" id="ARBA00022448"/>
    </source>
</evidence>
<sequence>MQKLLRLSQIIDGINESVGKFTVLLVPLMIVIGVWNTLGRKIGNLIGQNLSSNSLIEGQAYLFALVFLLGAAYTFKHNGHVRVDAFYDHWPPKRQTWVNFLGSILFVIPFCSLMIYYVWSPIVNSWEVWEVSPDAGGLPRYPIKSVVCIFFVLLLLQGISEAIKNGIKLRRFSLGQEGEADHGL</sequence>
<dbReference type="GO" id="GO:0005886">
    <property type="term" value="C:plasma membrane"/>
    <property type="evidence" value="ECO:0007669"/>
    <property type="project" value="UniProtKB-SubCell"/>
</dbReference>
<accession>B0C316</accession>
<keyword evidence="7 9" id="KW-0472">Membrane</keyword>
<dbReference type="OrthoDB" id="9794346at2"/>
<dbReference type="RefSeq" id="WP_012162835.1">
    <property type="nucleotide sequence ID" value="NC_009925.1"/>
</dbReference>
<feature type="transmembrane region" description="Helical" evidence="9">
    <location>
        <begin position="141"/>
        <end position="163"/>
    </location>
</feature>
<evidence type="ECO:0000313" key="11">
    <source>
        <dbReference type="EMBL" id="ABW27363.1"/>
    </source>
</evidence>
<feature type="transmembrane region" description="Helical" evidence="9">
    <location>
        <begin position="21"/>
        <end position="38"/>
    </location>
</feature>
<evidence type="ECO:0000256" key="1">
    <source>
        <dbReference type="ARBA" id="ARBA00004429"/>
    </source>
</evidence>
<evidence type="ECO:0000256" key="9">
    <source>
        <dbReference type="SAM" id="Phobius"/>
    </source>
</evidence>
<keyword evidence="12" id="KW-1185">Reference proteome</keyword>
<proteinExistence type="inferred from homology"/>
<protein>
    <submittedName>
        <fullName evidence="11">TRAP transporter, DctQ-like membrane protein</fullName>
    </submittedName>
</protein>
<organism evidence="11 12">
    <name type="scientific">Acaryochloris marina (strain MBIC 11017)</name>
    <dbReference type="NCBI Taxonomy" id="329726"/>
    <lineage>
        <taxon>Bacteria</taxon>
        <taxon>Bacillati</taxon>
        <taxon>Cyanobacteriota</taxon>
        <taxon>Cyanophyceae</taxon>
        <taxon>Acaryochloridales</taxon>
        <taxon>Acaryochloridaceae</taxon>
        <taxon>Acaryochloris</taxon>
    </lineage>
</organism>
<keyword evidence="3" id="KW-1003">Cell membrane</keyword>
<dbReference type="PANTHER" id="PTHR35011">
    <property type="entry name" value="2,3-DIKETO-L-GULONATE TRAP TRANSPORTER SMALL PERMEASE PROTEIN YIAM"/>
    <property type="match status" value="1"/>
</dbReference>
<reference evidence="11 12" key="1">
    <citation type="journal article" date="2008" name="Proc. Natl. Acad. Sci. U.S.A.">
        <title>Niche adaptation and genome expansion in the chlorophyll d-producing cyanobacterium Acaryochloris marina.</title>
        <authorList>
            <person name="Swingley W.D."/>
            <person name="Chen M."/>
            <person name="Cheung P.C."/>
            <person name="Conrad A.L."/>
            <person name="Dejesa L.C."/>
            <person name="Hao J."/>
            <person name="Honchak B.M."/>
            <person name="Karbach L.E."/>
            <person name="Kurdoglu A."/>
            <person name="Lahiri S."/>
            <person name="Mastrian S.D."/>
            <person name="Miyashita H."/>
            <person name="Page L."/>
            <person name="Ramakrishna P."/>
            <person name="Satoh S."/>
            <person name="Sattley W.M."/>
            <person name="Shimada Y."/>
            <person name="Taylor H.L."/>
            <person name="Tomo T."/>
            <person name="Tsuchiya T."/>
            <person name="Wang Z.T."/>
            <person name="Raymond J."/>
            <person name="Mimuro M."/>
            <person name="Blankenship R.E."/>
            <person name="Touchman J.W."/>
        </authorList>
    </citation>
    <scope>NUCLEOTIDE SEQUENCE [LARGE SCALE GENOMIC DNA]</scope>
    <source>
        <strain evidence="12">MBIC 11017</strain>
    </source>
</reference>
<keyword evidence="5 9" id="KW-0812">Transmembrane</keyword>
<dbReference type="HOGENOM" id="CLU_086356_2_2_3"/>
<dbReference type="STRING" id="329726.AM1_2353"/>
<dbReference type="AlphaFoldDB" id="B0C316"/>
<evidence type="ECO:0000313" key="12">
    <source>
        <dbReference type="Proteomes" id="UP000000268"/>
    </source>
</evidence>
<evidence type="ECO:0000256" key="3">
    <source>
        <dbReference type="ARBA" id="ARBA00022475"/>
    </source>
</evidence>